<dbReference type="InterPro" id="IPR036465">
    <property type="entry name" value="vWFA_dom_sf"/>
</dbReference>
<name>A0A0W0ZJK9_9GAMM</name>
<accession>A0A0W0ZJK9</accession>
<keyword evidence="2" id="KW-1185">Reference proteome</keyword>
<dbReference type="CDD" id="cd00198">
    <property type="entry name" value="vWFA"/>
    <property type="match status" value="1"/>
</dbReference>
<dbReference type="Gene3D" id="3.40.50.410">
    <property type="entry name" value="von Willebrand factor, type A domain"/>
    <property type="match status" value="1"/>
</dbReference>
<proteinExistence type="predicted"/>
<dbReference type="OrthoDB" id="5648632at2"/>
<gene>
    <name evidence="1" type="ORF">Lste_2330</name>
</gene>
<sequence length="503" mass="55427">MKHLVNNVLRTKNMEALLSAMGIPLENTKVACKDERVIFSPGTTKEAEALAANLQNLLQKDTVKPALRRMTITELLAEDIANAIDTSKDEAHKKSCLALLNVLQLTGQLDEQQEYINIQLPSIAYAPLFGSLKYQYMSIEGEQIKFNIKEFLKAHQQELILIDGPSPQLFAHSESFESKKVFYAQRKISEDTTEVTPYFFVPDTLTPPAYHFVLDTSGSMEGARLTTLKKSVIELADALFQFQPDAVIHITEFNSITRKVGSYRKQDFALLSQHINGLSAKDMTRLFGTVAEQLSALSQTTQHNNILLFTDGGNTIGDDANQIKALEKMVASLGDATSLLRVRNKFFILSYGTAQPDILRQVAEAFGSPVLETNTIDFTAALSEKGKLQEWAAARELFTCRLEIADSSSQNAQAEEYVRSYDLSGQFVALKPKQYKNNESLHLTITDGNGNTLLDDQRSLAKKATGAVLLPGSAKAAAQLGVFPLPNTTVTNAHTVSEAPTFV</sequence>
<dbReference type="Proteomes" id="UP000054926">
    <property type="component" value="Unassembled WGS sequence"/>
</dbReference>
<organism evidence="1 2">
    <name type="scientific">Legionella steelei</name>
    <dbReference type="NCBI Taxonomy" id="947033"/>
    <lineage>
        <taxon>Bacteria</taxon>
        <taxon>Pseudomonadati</taxon>
        <taxon>Pseudomonadota</taxon>
        <taxon>Gammaproteobacteria</taxon>
        <taxon>Legionellales</taxon>
        <taxon>Legionellaceae</taxon>
        <taxon>Legionella</taxon>
    </lineage>
</organism>
<dbReference type="STRING" id="947033.Lste_2330"/>
<protein>
    <submittedName>
        <fullName evidence="1">von Willebrand factor type A domain protein</fullName>
    </submittedName>
</protein>
<dbReference type="SUPFAM" id="SSF53300">
    <property type="entry name" value="vWA-like"/>
    <property type="match status" value="1"/>
</dbReference>
<reference evidence="1 2" key="1">
    <citation type="submission" date="2015-11" db="EMBL/GenBank/DDBJ databases">
        <title>Genomic analysis of 38 Legionella species identifies large and diverse effector repertoires.</title>
        <authorList>
            <person name="Burstein D."/>
            <person name="Amaro F."/>
            <person name="Zusman T."/>
            <person name="Lifshitz Z."/>
            <person name="Cohen O."/>
            <person name="Gilbert J.A."/>
            <person name="Pupko T."/>
            <person name="Shuman H.A."/>
            <person name="Segal G."/>
        </authorList>
    </citation>
    <scope>NUCLEOTIDE SEQUENCE [LARGE SCALE GENOMIC DNA]</scope>
    <source>
        <strain evidence="1 2">IMVS3376</strain>
    </source>
</reference>
<dbReference type="RefSeq" id="WP_058511124.1">
    <property type="nucleotide sequence ID" value="NZ_LNYY01000019.1"/>
</dbReference>
<comment type="caution">
    <text evidence="1">The sequence shown here is derived from an EMBL/GenBank/DDBJ whole genome shotgun (WGS) entry which is preliminary data.</text>
</comment>
<evidence type="ECO:0000313" key="1">
    <source>
        <dbReference type="EMBL" id="KTD69172.1"/>
    </source>
</evidence>
<dbReference type="PATRIC" id="fig|947033.5.peg.2470"/>
<evidence type="ECO:0000313" key="2">
    <source>
        <dbReference type="Proteomes" id="UP000054926"/>
    </source>
</evidence>
<dbReference type="EMBL" id="LNYY01000019">
    <property type="protein sequence ID" value="KTD69172.1"/>
    <property type="molecule type" value="Genomic_DNA"/>
</dbReference>
<dbReference type="AlphaFoldDB" id="A0A0W0ZJK9"/>